<keyword evidence="3" id="KW-1003">Cell membrane</keyword>
<feature type="transmembrane region" description="Helical" evidence="7">
    <location>
        <begin position="257"/>
        <end position="279"/>
    </location>
</feature>
<dbReference type="Gene3D" id="1.10.3720.10">
    <property type="entry name" value="MetI-like"/>
    <property type="match status" value="1"/>
</dbReference>
<accession>A0ABN2JTS4</accession>
<dbReference type="PANTHER" id="PTHR30151:SF0">
    <property type="entry name" value="ABC TRANSPORTER PERMEASE PROTEIN MJ0413-RELATED"/>
    <property type="match status" value="1"/>
</dbReference>
<feature type="transmembrane region" description="Helical" evidence="7">
    <location>
        <begin position="101"/>
        <end position="124"/>
    </location>
</feature>
<protein>
    <submittedName>
        <fullName evidence="9">ABC transporter permease</fullName>
    </submittedName>
</protein>
<evidence type="ECO:0000259" key="8">
    <source>
        <dbReference type="PROSITE" id="PS50928"/>
    </source>
</evidence>
<evidence type="ECO:0000313" key="10">
    <source>
        <dbReference type="Proteomes" id="UP001500655"/>
    </source>
</evidence>
<proteinExistence type="inferred from homology"/>
<sequence length="291" mass="31338">MTSTEQRTAARSTEANARAACAVVPSGAELDPVGFARKRRRISRTLGIGVPIVLISLWQLCAAQGLIDTRFFPAPSQIVTTAQRMIADGTLFSDVWTTLRALLIGFAGGVVVGVTTGVLLALSWPIRAGFEPLFNALYTVPKLAILPLLLLIFGLGETPKMILVGIGVFFIMWISTIEAVSDIPEGYIEAAQSFGVRGWDRFANVTLPAVLPRIFTGLRLAIGNAVLIVVGIEFVNGDAGIGYRIWHSWSLFVADQMYVGIVTVALLGFSLALVIRTVARLVIPWSPSNKD</sequence>
<evidence type="ECO:0000256" key="3">
    <source>
        <dbReference type="ARBA" id="ARBA00022475"/>
    </source>
</evidence>
<evidence type="ECO:0000313" key="9">
    <source>
        <dbReference type="EMBL" id="GAA1738737.1"/>
    </source>
</evidence>
<evidence type="ECO:0000256" key="4">
    <source>
        <dbReference type="ARBA" id="ARBA00022692"/>
    </source>
</evidence>
<feature type="transmembrane region" description="Helical" evidence="7">
    <location>
        <begin position="217"/>
        <end position="237"/>
    </location>
</feature>
<dbReference type="InterPro" id="IPR035906">
    <property type="entry name" value="MetI-like_sf"/>
</dbReference>
<evidence type="ECO:0000256" key="1">
    <source>
        <dbReference type="ARBA" id="ARBA00004651"/>
    </source>
</evidence>
<comment type="caution">
    <text evidence="9">The sequence shown here is derived from an EMBL/GenBank/DDBJ whole genome shotgun (WGS) entry which is preliminary data.</text>
</comment>
<dbReference type="Proteomes" id="UP001500655">
    <property type="component" value="Unassembled WGS sequence"/>
</dbReference>
<keyword evidence="5 7" id="KW-1133">Transmembrane helix</keyword>
<keyword evidence="10" id="KW-1185">Reference proteome</keyword>
<dbReference type="PROSITE" id="PS50928">
    <property type="entry name" value="ABC_TM1"/>
    <property type="match status" value="1"/>
</dbReference>
<keyword evidence="4 7" id="KW-0812">Transmembrane</keyword>
<dbReference type="EMBL" id="BAAALS010000002">
    <property type="protein sequence ID" value="GAA1738737.1"/>
    <property type="molecule type" value="Genomic_DNA"/>
</dbReference>
<organism evidence="9 10">
    <name type="scientific">Luedemannella helvata</name>
    <dbReference type="NCBI Taxonomy" id="349315"/>
    <lineage>
        <taxon>Bacteria</taxon>
        <taxon>Bacillati</taxon>
        <taxon>Actinomycetota</taxon>
        <taxon>Actinomycetes</taxon>
        <taxon>Micromonosporales</taxon>
        <taxon>Micromonosporaceae</taxon>
        <taxon>Luedemannella</taxon>
    </lineage>
</organism>
<dbReference type="Pfam" id="PF00528">
    <property type="entry name" value="BPD_transp_1"/>
    <property type="match status" value="1"/>
</dbReference>
<name>A0ABN2JTS4_9ACTN</name>
<evidence type="ECO:0000256" key="5">
    <source>
        <dbReference type="ARBA" id="ARBA00022989"/>
    </source>
</evidence>
<comment type="similarity">
    <text evidence="7">Belongs to the binding-protein-dependent transport system permease family.</text>
</comment>
<evidence type="ECO:0000256" key="7">
    <source>
        <dbReference type="RuleBase" id="RU363032"/>
    </source>
</evidence>
<dbReference type="RefSeq" id="WP_344076674.1">
    <property type="nucleotide sequence ID" value="NZ_BAAALS010000002.1"/>
</dbReference>
<feature type="transmembrane region" description="Helical" evidence="7">
    <location>
        <begin position="136"/>
        <end position="155"/>
    </location>
</feature>
<gene>
    <name evidence="9" type="ORF">GCM10009681_06880</name>
</gene>
<dbReference type="PANTHER" id="PTHR30151">
    <property type="entry name" value="ALKANE SULFONATE ABC TRANSPORTER-RELATED, MEMBRANE SUBUNIT"/>
    <property type="match status" value="1"/>
</dbReference>
<dbReference type="SUPFAM" id="SSF161098">
    <property type="entry name" value="MetI-like"/>
    <property type="match status" value="1"/>
</dbReference>
<keyword evidence="6 7" id="KW-0472">Membrane</keyword>
<evidence type="ECO:0000256" key="6">
    <source>
        <dbReference type="ARBA" id="ARBA00023136"/>
    </source>
</evidence>
<evidence type="ECO:0000256" key="2">
    <source>
        <dbReference type="ARBA" id="ARBA00022448"/>
    </source>
</evidence>
<reference evidence="9 10" key="1">
    <citation type="journal article" date="2019" name="Int. J. Syst. Evol. Microbiol.">
        <title>The Global Catalogue of Microorganisms (GCM) 10K type strain sequencing project: providing services to taxonomists for standard genome sequencing and annotation.</title>
        <authorList>
            <consortium name="The Broad Institute Genomics Platform"/>
            <consortium name="The Broad Institute Genome Sequencing Center for Infectious Disease"/>
            <person name="Wu L."/>
            <person name="Ma J."/>
        </authorList>
    </citation>
    <scope>NUCLEOTIDE SEQUENCE [LARGE SCALE GENOMIC DNA]</scope>
    <source>
        <strain evidence="9 10">JCM 13249</strain>
    </source>
</reference>
<keyword evidence="2 7" id="KW-0813">Transport</keyword>
<comment type="subcellular location">
    <subcellularLocation>
        <location evidence="1 7">Cell membrane</location>
        <topology evidence="1 7">Multi-pass membrane protein</topology>
    </subcellularLocation>
</comment>
<feature type="domain" description="ABC transmembrane type-1" evidence="8">
    <location>
        <begin position="95"/>
        <end position="279"/>
    </location>
</feature>
<feature type="transmembrane region" description="Helical" evidence="7">
    <location>
        <begin position="46"/>
        <end position="67"/>
    </location>
</feature>
<feature type="transmembrane region" description="Helical" evidence="7">
    <location>
        <begin position="161"/>
        <end position="180"/>
    </location>
</feature>
<dbReference type="CDD" id="cd06261">
    <property type="entry name" value="TM_PBP2"/>
    <property type="match status" value="1"/>
</dbReference>
<dbReference type="InterPro" id="IPR000515">
    <property type="entry name" value="MetI-like"/>
</dbReference>